<keyword evidence="2" id="KW-1185">Reference proteome</keyword>
<dbReference type="EMBL" id="MH834621">
    <property type="protein sequence ID" value="AYN58671.1"/>
    <property type="molecule type" value="Genomic_DNA"/>
</dbReference>
<evidence type="ECO:0000313" key="2">
    <source>
        <dbReference type="Proteomes" id="UP000267628"/>
    </source>
</evidence>
<gene>
    <name evidence="1" type="primary">52</name>
    <name evidence="1" type="ORF">PBI_NANDITA_52</name>
</gene>
<dbReference type="Proteomes" id="UP000267628">
    <property type="component" value="Segment"/>
</dbReference>
<proteinExistence type="predicted"/>
<accession>A0A3G2KI82</accession>
<name>A0A3G2KI82_9CAUD</name>
<sequence>MQVLLMADHIFRAVWPVVEGNGTAETDAELILQALGDLPAVARRHNAAITGQPRACITEGRFVQGSGGSKHVVVVEVPARPMPHRAYRH</sequence>
<dbReference type="GeneID" id="80033977"/>
<protein>
    <submittedName>
        <fullName evidence="1">Uncharacterized protein</fullName>
    </submittedName>
</protein>
<dbReference type="RefSeq" id="YP_010760880.1">
    <property type="nucleotide sequence ID" value="NC_073588.1"/>
</dbReference>
<reference evidence="1 2" key="1">
    <citation type="submission" date="2018-09" db="EMBL/GenBank/DDBJ databases">
        <authorList>
            <person name="Zack K."/>
            <person name="Stoner T.H."/>
            <person name="Garlena R.A."/>
            <person name="Russell D.A."/>
            <person name="Pope W.H."/>
            <person name="Jacobs-Sera D."/>
            <person name="Hatfull G.F."/>
        </authorList>
    </citation>
    <scope>NUCLEOTIDE SEQUENCE [LARGE SCALE GENOMIC DNA]</scope>
</reference>
<organism evidence="1 2">
    <name type="scientific">Arthrobacter phage Nandita</name>
    <dbReference type="NCBI Taxonomy" id="2419963"/>
    <lineage>
        <taxon>Viruses</taxon>
        <taxon>Duplodnaviria</taxon>
        <taxon>Heunggongvirae</taxon>
        <taxon>Uroviricota</taxon>
        <taxon>Caudoviricetes</taxon>
        <taxon>Daemsvirinae</taxon>
        <taxon>Nanditavirus</taxon>
        <taxon>Nanditavirus nandita</taxon>
    </lineage>
</organism>
<evidence type="ECO:0000313" key="1">
    <source>
        <dbReference type="EMBL" id="AYN58671.1"/>
    </source>
</evidence>
<dbReference type="KEGG" id="vg:80033977"/>